<protein>
    <submittedName>
        <fullName evidence="1">Uncharacterized protein</fullName>
    </submittedName>
</protein>
<proteinExistence type="predicted"/>
<reference evidence="1" key="1">
    <citation type="submission" date="2018-02" db="EMBL/GenBank/DDBJ databases">
        <title>Rhizophora mucronata_Transcriptome.</title>
        <authorList>
            <person name="Meera S.P."/>
            <person name="Sreeshan A."/>
            <person name="Augustine A."/>
        </authorList>
    </citation>
    <scope>NUCLEOTIDE SEQUENCE</scope>
    <source>
        <tissue evidence="1">Leaf</tissue>
    </source>
</reference>
<dbReference type="AlphaFoldDB" id="A0A2P2IWZ1"/>
<name>A0A2P2IWZ1_RHIMU</name>
<accession>A0A2P2IWZ1</accession>
<evidence type="ECO:0000313" key="1">
    <source>
        <dbReference type="EMBL" id="MBW85722.1"/>
    </source>
</evidence>
<organism evidence="1">
    <name type="scientific">Rhizophora mucronata</name>
    <name type="common">Asiatic mangrove</name>
    <dbReference type="NCBI Taxonomy" id="61149"/>
    <lineage>
        <taxon>Eukaryota</taxon>
        <taxon>Viridiplantae</taxon>
        <taxon>Streptophyta</taxon>
        <taxon>Embryophyta</taxon>
        <taxon>Tracheophyta</taxon>
        <taxon>Spermatophyta</taxon>
        <taxon>Magnoliopsida</taxon>
        <taxon>eudicotyledons</taxon>
        <taxon>Gunneridae</taxon>
        <taxon>Pentapetalae</taxon>
        <taxon>rosids</taxon>
        <taxon>fabids</taxon>
        <taxon>Malpighiales</taxon>
        <taxon>Rhizophoraceae</taxon>
        <taxon>Rhizophora</taxon>
    </lineage>
</organism>
<sequence length="57" mass="6809">MLGTYSFFWFNRRVDLRPPKILKLSLHLQHMYISGKQKMLSSTLHRKLDTIELGQYA</sequence>
<dbReference type="EMBL" id="GGEC01005239">
    <property type="protein sequence ID" value="MBW85722.1"/>
    <property type="molecule type" value="Transcribed_RNA"/>
</dbReference>